<gene>
    <name evidence="1" type="ORF">C0081_10400</name>
</gene>
<sequence length="128" mass="14519">MSQFKRAEIMELNTSGLECLIQSFVFLDRLSEKASKPIAKLIADLKRNASNSGLLIGGFQRMIELVAMQLFLFDFEPDKEARIFALRHLSETLTISGQIDELITPGSHNKKPRLQLIDANLNELMRDL</sequence>
<evidence type="ECO:0000313" key="1">
    <source>
        <dbReference type="EMBL" id="PLW77689.1"/>
    </source>
</evidence>
<reference evidence="1 2" key="1">
    <citation type="submission" date="2018-01" db="EMBL/GenBank/DDBJ databases">
        <title>The draft genome sequence of Cohaesibacter sp. H1304.</title>
        <authorList>
            <person name="Wang N.-N."/>
            <person name="Du Z.-J."/>
        </authorList>
    </citation>
    <scope>NUCLEOTIDE SEQUENCE [LARGE SCALE GENOMIC DNA]</scope>
    <source>
        <strain evidence="1 2">H1304</strain>
    </source>
</reference>
<organism evidence="1 2">
    <name type="scientific">Cohaesibacter celericrescens</name>
    <dbReference type="NCBI Taxonomy" id="2067669"/>
    <lineage>
        <taxon>Bacteria</taxon>
        <taxon>Pseudomonadati</taxon>
        <taxon>Pseudomonadota</taxon>
        <taxon>Alphaproteobacteria</taxon>
        <taxon>Hyphomicrobiales</taxon>
        <taxon>Cohaesibacteraceae</taxon>
    </lineage>
</organism>
<proteinExistence type="predicted"/>
<accession>A0A2N5XT66</accession>
<evidence type="ECO:0000313" key="2">
    <source>
        <dbReference type="Proteomes" id="UP000234881"/>
    </source>
</evidence>
<comment type="caution">
    <text evidence="1">The sequence shown here is derived from an EMBL/GenBank/DDBJ whole genome shotgun (WGS) entry which is preliminary data.</text>
</comment>
<protein>
    <submittedName>
        <fullName evidence="1">Uncharacterized protein</fullName>
    </submittedName>
</protein>
<dbReference type="Proteomes" id="UP000234881">
    <property type="component" value="Unassembled WGS sequence"/>
</dbReference>
<name>A0A2N5XT66_9HYPH</name>
<keyword evidence="2" id="KW-1185">Reference proteome</keyword>
<dbReference type="EMBL" id="PKUQ01000016">
    <property type="protein sequence ID" value="PLW77689.1"/>
    <property type="molecule type" value="Genomic_DNA"/>
</dbReference>
<dbReference type="AlphaFoldDB" id="A0A2N5XT66"/>